<evidence type="ECO:0000256" key="6">
    <source>
        <dbReference type="ARBA" id="ARBA00023034"/>
    </source>
</evidence>
<evidence type="ECO:0000256" key="3">
    <source>
        <dbReference type="ARBA" id="ARBA00020973"/>
    </source>
</evidence>
<dbReference type="Proteomes" id="UP000433483">
    <property type="component" value="Unassembled WGS sequence"/>
</dbReference>
<dbReference type="PANTHER" id="PTHR21506">
    <property type="entry name" value="COMPONENT OF OLIGOMERIC GOLGI COMPLEX 6"/>
    <property type="match status" value="1"/>
</dbReference>
<dbReference type="InterPro" id="IPR048368">
    <property type="entry name" value="COG6_N"/>
</dbReference>
<dbReference type="Pfam" id="PF20653">
    <property type="entry name" value="COG6_C"/>
    <property type="match status" value="1"/>
</dbReference>
<evidence type="ECO:0000313" key="25">
    <source>
        <dbReference type="Proteomes" id="UP000441208"/>
    </source>
</evidence>
<sequence>MTPAPQALQARVHKLLGSRAELEATKALLRTLVTEKASLVQLEASRGSGTPTLATLRRNLRSSLEQQQLALAHRALDGLEGTLEQVSDLAAQVDALDAKCDQVHRFLETTKRETQQVQTEAAALAAKRDKVQDDWKEAKAFLDRYQLTEDEVRALYTENLVDEDMDAFFSTLERVQRVKADCKELVATGEVNCGLELLDAVGKYQEAGFERLYQWTARKCAEVDGEPSNMLHRAIALLSDRAEFYNYCKECLTTSRRSLIVRRFIMALTVGGPNGIPRPIEMHAHDPVRYCGDMLAWAHQAIATESEFFRVLFDGDVEFSPSAATEPSPTSEMSGGVTDVPSVDASLSAMKLQGGSDAAVGDVCTSMVGRAFDGVSRPLQVRVEQTLSSPHGIVIAYKLVHLLAFYHHKFDQLVPHADVARALRHCREASNEAFRRQFQQLVDVVAASAQDYAASLAATHITLDVSHRLVALLEVFQTSLLPEHEKEADLAPLFDGVLPAVELMCQRSVNGLDPVDALVFRINNFSCLQTPLARFPDVTKWHAEMGRDLDRWLRDLSELQAARVLDRCRVSALLQCIQQFQESHAAVAMEPGTSPIDTPGLDGETITRVMGDFCAALMTLMFPQLDSLAQPALADKARALTSATLAGTYAFIYEFVFDARNGYIPSSDPMSSSSSWSSAERSRRVVLQHTPEEIRTVLEIDGENK</sequence>
<evidence type="ECO:0000313" key="13">
    <source>
        <dbReference type="EMBL" id="KAE8938635.1"/>
    </source>
</evidence>
<dbReference type="InterPro" id="IPR010490">
    <property type="entry name" value="COG6"/>
</dbReference>
<name>A0A6A3EYX3_9STRA</name>
<dbReference type="Proteomes" id="UP000440732">
    <property type="component" value="Unassembled WGS sequence"/>
</dbReference>
<dbReference type="EMBL" id="QXFW01000686">
    <property type="protein sequence ID" value="KAE9005434.1"/>
    <property type="molecule type" value="Genomic_DNA"/>
</dbReference>
<dbReference type="GO" id="GO:0006891">
    <property type="term" value="P:intra-Golgi vesicle-mediated transport"/>
    <property type="evidence" value="ECO:0007669"/>
    <property type="project" value="UniProtKB-UniRule"/>
</dbReference>
<evidence type="ECO:0000256" key="10">
    <source>
        <dbReference type="SAM" id="Coils"/>
    </source>
</evidence>
<comment type="caution">
    <text evidence="13">The sequence shown here is derived from an EMBL/GenBank/DDBJ whole genome shotgun (WGS) entry which is preliminary data.</text>
</comment>
<proteinExistence type="inferred from homology"/>
<evidence type="ECO:0000256" key="1">
    <source>
        <dbReference type="ARBA" id="ARBA00004395"/>
    </source>
</evidence>
<keyword evidence="7 9" id="KW-0472">Membrane</keyword>
<dbReference type="EMBL" id="QXGA01000679">
    <property type="protein sequence ID" value="KAE9142661.1"/>
    <property type="molecule type" value="Genomic_DNA"/>
</dbReference>
<dbReference type="SMART" id="SM01087">
    <property type="entry name" value="COG6"/>
    <property type="match status" value="1"/>
</dbReference>
<evidence type="ECO:0000313" key="20">
    <source>
        <dbReference type="Proteomes" id="UP000429523"/>
    </source>
</evidence>
<dbReference type="OrthoDB" id="272987at2759"/>
<reference evidence="20 21" key="1">
    <citation type="submission" date="2018-08" db="EMBL/GenBank/DDBJ databases">
        <title>Genomic investigation of the strawberry pathogen Phytophthora fragariae indicates pathogenicity is determined by transcriptional variation in three key races.</title>
        <authorList>
            <person name="Adams T.M."/>
            <person name="Armitage A.D."/>
            <person name="Sobczyk M.K."/>
            <person name="Bates H.J."/>
            <person name="Dunwell J.M."/>
            <person name="Nellist C.F."/>
            <person name="Harrison R.J."/>
        </authorList>
    </citation>
    <scope>NUCLEOTIDE SEQUENCE [LARGE SCALE GENOMIC DNA]</scope>
    <source>
        <strain evidence="19 22">A4</strain>
        <strain evidence="18 23">BC-1</strain>
        <strain evidence="17 21">NOV-27</strain>
        <strain evidence="16 24">NOV-5</strain>
        <strain evidence="15 25">NOV-71</strain>
        <strain evidence="13 20">NOV-9</strain>
        <strain evidence="14 26">SCRP245</strain>
    </source>
</reference>
<dbReference type="EMBL" id="QXGB01000447">
    <property type="protein sequence ID" value="KAE9214564.1"/>
    <property type="molecule type" value="Genomic_DNA"/>
</dbReference>
<keyword evidence="4 9" id="KW-0813">Transport</keyword>
<evidence type="ECO:0000256" key="2">
    <source>
        <dbReference type="ARBA" id="ARBA00011023"/>
    </source>
</evidence>
<evidence type="ECO:0000313" key="24">
    <source>
        <dbReference type="Proteomes" id="UP000440732"/>
    </source>
</evidence>
<evidence type="ECO:0000256" key="9">
    <source>
        <dbReference type="RuleBase" id="RU365075"/>
    </source>
</evidence>
<dbReference type="GO" id="GO:0000139">
    <property type="term" value="C:Golgi membrane"/>
    <property type="evidence" value="ECO:0007669"/>
    <property type="project" value="UniProtKB-SubCell"/>
</dbReference>
<protein>
    <recommendedName>
        <fullName evidence="3 9">Conserved oligomeric Golgi complex subunit 6</fullName>
        <shortName evidence="9">COG complex subunit 6</shortName>
    </recommendedName>
    <alternativeName>
        <fullName evidence="8 9">Component of oligomeric Golgi complex 6</fullName>
    </alternativeName>
</protein>
<evidence type="ECO:0000313" key="22">
    <source>
        <dbReference type="Proteomes" id="UP000437068"/>
    </source>
</evidence>
<evidence type="ECO:0000313" key="26">
    <source>
        <dbReference type="Proteomes" id="UP000460718"/>
    </source>
</evidence>
<dbReference type="GO" id="GO:0015031">
    <property type="term" value="P:protein transport"/>
    <property type="evidence" value="ECO:0007669"/>
    <property type="project" value="UniProtKB-KW"/>
</dbReference>
<feature type="domain" description="Conserved oligomeric complex COG6 N-terminal" evidence="11">
    <location>
        <begin position="51"/>
        <end position="157"/>
    </location>
</feature>
<dbReference type="EMBL" id="QXGE01001056">
    <property type="protein sequence ID" value="KAE9298574.1"/>
    <property type="molecule type" value="Genomic_DNA"/>
</dbReference>
<evidence type="ECO:0000256" key="5">
    <source>
        <dbReference type="ARBA" id="ARBA00022927"/>
    </source>
</evidence>
<dbReference type="PANTHER" id="PTHR21506:SF0">
    <property type="entry name" value="CONSERVED OLIGOMERIC GOLGI COMPLEX SUBUNIT 6"/>
    <property type="match status" value="1"/>
</dbReference>
<evidence type="ECO:0000256" key="7">
    <source>
        <dbReference type="ARBA" id="ARBA00023136"/>
    </source>
</evidence>
<feature type="domain" description="Conserved Oligomeric Golgi complex subunit 6 C-terminal" evidence="12">
    <location>
        <begin position="192"/>
        <end position="698"/>
    </location>
</feature>
<dbReference type="Pfam" id="PF06419">
    <property type="entry name" value="COG6_N"/>
    <property type="match status" value="1"/>
</dbReference>
<comment type="subunit">
    <text evidence="9">Component of the conserved oligomeric Golgi complex.</text>
</comment>
<evidence type="ECO:0000313" key="16">
    <source>
        <dbReference type="EMBL" id="KAE9142661.1"/>
    </source>
</evidence>
<evidence type="ECO:0000313" key="15">
    <source>
        <dbReference type="EMBL" id="KAE9106541.1"/>
    </source>
</evidence>
<dbReference type="AlphaFoldDB" id="A0A6A3EYX3"/>
<keyword evidence="21" id="KW-1185">Reference proteome</keyword>
<evidence type="ECO:0000256" key="4">
    <source>
        <dbReference type="ARBA" id="ARBA00022448"/>
    </source>
</evidence>
<gene>
    <name evidence="19" type="ORF">PF001_g15867</name>
    <name evidence="18" type="ORF">PF002_g10936</name>
    <name evidence="17" type="ORF">PF005_g9771</name>
    <name evidence="16" type="ORF">PF006_g12248</name>
    <name evidence="15" type="ORF">PF007_g13363</name>
    <name evidence="13" type="ORF">PF009_g11492</name>
    <name evidence="14" type="ORF">PF011_g12043</name>
</gene>
<comment type="similarity">
    <text evidence="2 9">Belongs to the COG6 family.</text>
</comment>
<dbReference type="EMBL" id="QXFZ01000733">
    <property type="protein sequence ID" value="KAE9106541.1"/>
    <property type="molecule type" value="Genomic_DNA"/>
</dbReference>
<evidence type="ECO:0000313" key="19">
    <source>
        <dbReference type="EMBL" id="KAE9298574.1"/>
    </source>
</evidence>
<comment type="subcellular location">
    <subcellularLocation>
        <location evidence="1 9">Golgi apparatus membrane</location>
        <topology evidence="1 9">Peripheral membrane protein</topology>
    </subcellularLocation>
</comment>
<dbReference type="EMBL" id="QXGF01000545">
    <property type="protein sequence ID" value="KAE8938635.1"/>
    <property type="molecule type" value="Genomic_DNA"/>
</dbReference>
<evidence type="ECO:0000313" key="23">
    <source>
        <dbReference type="Proteomes" id="UP000440367"/>
    </source>
</evidence>
<evidence type="ECO:0000313" key="14">
    <source>
        <dbReference type="EMBL" id="KAE9005434.1"/>
    </source>
</evidence>
<organism evidence="13 20">
    <name type="scientific">Phytophthora fragariae</name>
    <dbReference type="NCBI Taxonomy" id="53985"/>
    <lineage>
        <taxon>Eukaryota</taxon>
        <taxon>Sar</taxon>
        <taxon>Stramenopiles</taxon>
        <taxon>Oomycota</taxon>
        <taxon>Peronosporomycetes</taxon>
        <taxon>Peronosporales</taxon>
        <taxon>Peronosporaceae</taxon>
        <taxon>Phytophthora</taxon>
    </lineage>
</organism>
<dbReference type="EMBL" id="QXGD01000489">
    <property type="protein sequence ID" value="KAE9237455.1"/>
    <property type="molecule type" value="Genomic_DNA"/>
</dbReference>
<dbReference type="Proteomes" id="UP000460718">
    <property type="component" value="Unassembled WGS sequence"/>
</dbReference>
<dbReference type="Proteomes" id="UP000441208">
    <property type="component" value="Unassembled WGS sequence"/>
</dbReference>
<dbReference type="Proteomes" id="UP000437068">
    <property type="component" value="Unassembled WGS sequence"/>
</dbReference>
<dbReference type="GO" id="GO:0017119">
    <property type="term" value="C:Golgi transport complex"/>
    <property type="evidence" value="ECO:0007669"/>
    <property type="project" value="UniProtKB-UniRule"/>
</dbReference>
<keyword evidence="6 9" id="KW-0333">Golgi apparatus</keyword>
<dbReference type="Proteomes" id="UP000429523">
    <property type="component" value="Unassembled WGS sequence"/>
</dbReference>
<evidence type="ECO:0000313" key="17">
    <source>
        <dbReference type="EMBL" id="KAE9214564.1"/>
    </source>
</evidence>
<evidence type="ECO:0000259" key="11">
    <source>
        <dbReference type="Pfam" id="PF06419"/>
    </source>
</evidence>
<evidence type="ECO:0000313" key="21">
    <source>
        <dbReference type="Proteomes" id="UP000433483"/>
    </source>
</evidence>
<keyword evidence="5 9" id="KW-0653">Protein transport</keyword>
<dbReference type="Proteomes" id="UP000440367">
    <property type="component" value="Unassembled WGS sequence"/>
</dbReference>
<accession>A0A6A3EYX3</accession>
<dbReference type="InterPro" id="IPR048369">
    <property type="entry name" value="COG6_C"/>
</dbReference>
<comment type="function">
    <text evidence="9">Required for normal Golgi function.</text>
</comment>
<keyword evidence="10" id="KW-0175">Coiled coil</keyword>
<feature type="coiled-coil region" evidence="10">
    <location>
        <begin position="79"/>
        <end position="127"/>
    </location>
</feature>
<evidence type="ECO:0000313" key="18">
    <source>
        <dbReference type="EMBL" id="KAE9237455.1"/>
    </source>
</evidence>
<evidence type="ECO:0000259" key="12">
    <source>
        <dbReference type="Pfam" id="PF20653"/>
    </source>
</evidence>
<evidence type="ECO:0000256" key="8">
    <source>
        <dbReference type="ARBA" id="ARBA00031348"/>
    </source>
</evidence>